<protein>
    <recommendedName>
        <fullName evidence="9">ABC transporter domain-containing protein</fullName>
    </recommendedName>
</protein>
<evidence type="ECO:0000256" key="4">
    <source>
        <dbReference type="ARBA" id="ARBA00022475"/>
    </source>
</evidence>
<dbReference type="PANTHER" id="PTHR43297">
    <property type="entry name" value="OLIGOPEPTIDE TRANSPORT ATP-BINDING PROTEIN APPD"/>
    <property type="match status" value="1"/>
</dbReference>
<comment type="subcellular location">
    <subcellularLocation>
        <location evidence="1">Cell membrane</location>
        <topology evidence="1">Peripheral membrane protein</topology>
    </subcellularLocation>
</comment>
<dbReference type="GO" id="GO:0015833">
    <property type="term" value="P:peptide transport"/>
    <property type="evidence" value="ECO:0007669"/>
    <property type="project" value="InterPro"/>
</dbReference>
<keyword evidence="6" id="KW-0067">ATP-binding</keyword>
<evidence type="ECO:0000259" key="9">
    <source>
        <dbReference type="PROSITE" id="PS50893"/>
    </source>
</evidence>
<organism evidence="10 11">
    <name type="scientific">Subtercola boreus</name>
    <dbReference type="NCBI Taxonomy" id="120213"/>
    <lineage>
        <taxon>Bacteria</taxon>
        <taxon>Bacillati</taxon>
        <taxon>Actinomycetota</taxon>
        <taxon>Actinomycetes</taxon>
        <taxon>Micrococcales</taxon>
        <taxon>Microbacteriaceae</taxon>
        <taxon>Subtercola</taxon>
    </lineage>
</organism>
<evidence type="ECO:0000313" key="11">
    <source>
        <dbReference type="Proteomes" id="UP000256709"/>
    </source>
</evidence>
<dbReference type="Pfam" id="PF08352">
    <property type="entry name" value="oligo_HPY"/>
    <property type="match status" value="1"/>
</dbReference>
<keyword evidence="5" id="KW-0547">Nucleotide-binding</keyword>
<dbReference type="OrthoDB" id="8481147at2"/>
<dbReference type="Proteomes" id="UP000256709">
    <property type="component" value="Unassembled WGS sequence"/>
</dbReference>
<comment type="similarity">
    <text evidence="2">Belongs to the ABC transporter superfamily.</text>
</comment>
<sequence>MRILHRTDHGHCQPHRRPVLRSGRSSHPIRKGLLSMSTLDITAPLLELNSVTVAVNRQRTTPLELVSDVSFSVTQGECLAVVGESGSGKSITAMAIAGLLEPSMQVTGSITYKSQELTELNPDQRRALAGTEIGFIFQDAMSALHPLISIKDQMIRPIRLHQGLSRKDAEQKAAELLEKVGIPPARNVLNSYVHQLSGGLRQRVMIAMALSNKPSLVIADEPTTALDAAVQGQIMELLGELRRSENLAMILISHDISVVARHSDTMAVMYAGQVVETGPTQGVINDARHPYTHALINASPERAHAPRRLPTIPGQVPTLDQLPPGCRFQPRCSFAIPDSIAPQGMTDFGGGRRARCCNPLGISA</sequence>
<name>A0A3E0VB48_9MICO</name>
<proteinExistence type="inferred from homology"/>
<dbReference type="Gene3D" id="3.40.50.300">
    <property type="entry name" value="P-loop containing nucleotide triphosphate hydrolases"/>
    <property type="match status" value="1"/>
</dbReference>
<evidence type="ECO:0000256" key="1">
    <source>
        <dbReference type="ARBA" id="ARBA00004202"/>
    </source>
</evidence>
<evidence type="ECO:0000256" key="8">
    <source>
        <dbReference type="SAM" id="MobiDB-lite"/>
    </source>
</evidence>
<dbReference type="PANTHER" id="PTHR43297:SF2">
    <property type="entry name" value="DIPEPTIDE TRANSPORT ATP-BINDING PROTEIN DPPD"/>
    <property type="match status" value="1"/>
</dbReference>
<dbReference type="InterPro" id="IPR027417">
    <property type="entry name" value="P-loop_NTPase"/>
</dbReference>
<dbReference type="SMART" id="SM00382">
    <property type="entry name" value="AAA"/>
    <property type="match status" value="1"/>
</dbReference>
<dbReference type="InterPro" id="IPR013563">
    <property type="entry name" value="Oligopep_ABC_C"/>
</dbReference>
<feature type="region of interest" description="Disordered" evidence="8">
    <location>
        <begin position="1"/>
        <end position="27"/>
    </location>
</feature>
<dbReference type="InterPro" id="IPR003593">
    <property type="entry name" value="AAA+_ATPase"/>
</dbReference>
<dbReference type="FunFam" id="3.40.50.300:FF:000016">
    <property type="entry name" value="Oligopeptide ABC transporter ATP-binding component"/>
    <property type="match status" value="1"/>
</dbReference>
<dbReference type="EMBL" id="NBXA01000043">
    <property type="protein sequence ID" value="RFA06855.1"/>
    <property type="molecule type" value="Genomic_DNA"/>
</dbReference>
<evidence type="ECO:0000256" key="6">
    <source>
        <dbReference type="ARBA" id="ARBA00022840"/>
    </source>
</evidence>
<evidence type="ECO:0000256" key="3">
    <source>
        <dbReference type="ARBA" id="ARBA00022448"/>
    </source>
</evidence>
<feature type="compositionally biased region" description="Basic and acidic residues" evidence="8">
    <location>
        <begin position="1"/>
        <end position="11"/>
    </location>
</feature>
<feature type="domain" description="ABC transporter" evidence="9">
    <location>
        <begin position="46"/>
        <end position="296"/>
    </location>
</feature>
<dbReference type="InterPro" id="IPR003439">
    <property type="entry name" value="ABC_transporter-like_ATP-bd"/>
</dbReference>
<gene>
    <name evidence="10" type="ORF">B7R21_18015</name>
</gene>
<evidence type="ECO:0000313" key="10">
    <source>
        <dbReference type="EMBL" id="RFA06855.1"/>
    </source>
</evidence>
<keyword evidence="4" id="KW-1003">Cell membrane</keyword>
<dbReference type="SUPFAM" id="SSF52540">
    <property type="entry name" value="P-loop containing nucleoside triphosphate hydrolases"/>
    <property type="match status" value="1"/>
</dbReference>
<dbReference type="CDD" id="cd03257">
    <property type="entry name" value="ABC_NikE_OppD_transporters"/>
    <property type="match status" value="1"/>
</dbReference>
<comment type="caution">
    <text evidence="10">The sequence shown here is derived from an EMBL/GenBank/DDBJ whole genome shotgun (WGS) entry which is preliminary data.</text>
</comment>
<dbReference type="AlphaFoldDB" id="A0A3E0VB48"/>
<keyword evidence="3" id="KW-0813">Transport</keyword>
<dbReference type="PROSITE" id="PS50893">
    <property type="entry name" value="ABC_TRANSPORTER_2"/>
    <property type="match status" value="1"/>
</dbReference>
<dbReference type="Pfam" id="PF00005">
    <property type="entry name" value="ABC_tran"/>
    <property type="match status" value="1"/>
</dbReference>
<evidence type="ECO:0000256" key="2">
    <source>
        <dbReference type="ARBA" id="ARBA00005417"/>
    </source>
</evidence>
<evidence type="ECO:0000256" key="5">
    <source>
        <dbReference type="ARBA" id="ARBA00022741"/>
    </source>
</evidence>
<dbReference type="InterPro" id="IPR050388">
    <property type="entry name" value="ABC_Ni/Peptide_Import"/>
</dbReference>
<evidence type="ECO:0000256" key="7">
    <source>
        <dbReference type="ARBA" id="ARBA00023136"/>
    </source>
</evidence>
<dbReference type="GO" id="GO:0005524">
    <property type="term" value="F:ATP binding"/>
    <property type="evidence" value="ECO:0007669"/>
    <property type="project" value="UniProtKB-KW"/>
</dbReference>
<dbReference type="NCBIfam" id="TIGR01727">
    <property type="entry name" value="oligo_HPY"/>
    <property type="match status" value="1"/>
</dbReference>
<keyword evidence="7" id="KW-0472">Membrane</keyword>
<dbReference type="GO" id="GO:0005886">
    <property type="term" value="C:plasma membrane"/>
    <property type="evidence" value="ECO:0007669"/>
    <property type="project" value="UniProtKB-SubCell"/>
</dbReference>
<dbReference type="GO" id="GO:0016887">
    <property type="term" value="F:ATP hydrolysis activity"/>
    <property type="evidence" value="ECO:0007669"/>
    <property type="project" value="InterPro"/>
</dbReference>
<reference evidence="10 11" key="1">
    <citation type="submission" date="2017-04" db="EMBL/GenBank/DDBJ databases">
        <title>Comparative genome analysis of Subtercola boreus.</title>
        <authorList>
            <person name="Cho Y.-J."/>
            <person name="Cho A."/>
            <person name="Kim O.-S."/>
            <person name="Lee J.-I."/>
        </authorList>
    </citation>
    <scope>NUCLEOTIDE SEQUENCE [LARGE SCALE GENOMIC DNA]</scope>
    <source>
        <strain evidence="10 11">P27444</strain>
    </source>
</reference>
<accession>A0A3E0VB48</accession>